<feature type="site" description="Important for substrate specificity" evidence="3">
    <location>
        <position position="143"/>
    </location>
</feature>
<evidence type="ECO:0000259" key="4">
    <source>
        <dbReference type="Pfam" id="PF12146"/>
    </source>
</evidence>
<dbReference type="Gene3D" id="3.40.50.1820">
    <property type="entry name" value="alpha/beta hydrolase"/>
    <property type="match status" value="1"/>
</dbReference>
<comment type="caution">
    <text evidence="5">The sequence shown here is derived from an EMBL/GenBank/DDBJ whole genome shotgun (WGS) entry which is preliminary data.</text>
</comment>
<feature type="binding site" evidence="2">
    <location>
        <position position="94"/>
    </location>
    <ligand>
        <name>substrate</name>
    </ligand>
</feature>
<evidence type="ECO:0000256" key="1">
    <source>
        <dbReference type="PIRSR" id="PIRSR017388-1"/>
    </source>
</evidence>
<dbReference type="InterPro" id="IPR012354">
    <property type="entry name" value="Esterase_lipase"/>
</dbReference>
<accession>A0A916SWM7</accession>
<feature type="domain" description="Serine aminopeptidase S33" evidence="4">
    <location>
        <begin position="16"/>
        <end position="229"/>
    </location>
</feature>
<dbReference type="InterPro" id="IPR022742">
    <property type="entry name" value="Hydrolase_4"/>
</dbReference>
<evidence type="ECO:0000313" key="6">
    <source>
        <dbReference type="Proteomes" id="UP000636793"/>
    </source>
</evidence>
<organism evidence="5 6">
    <name type="scientific">Flexivirga endophytica</name>
    <dbReference type="NCBI Taxonomy" id="1849103"/>
    <lineage>
        <taxon>Bacteria</taxon>
        <taxon>Bacillati</taxon>
        <taxon>Actinomycetota</taxon>
        <taxon>Actinomycetes</taxon>
        <taxon>Micrococcales</taxon>
        <taxon>Dermacoccaceae</taxon>
        <taxon>Flexivirga</taxon>
    </lineage>
</organism>
<dbReference type="InterPro" id="IPR051044">
    <property type="entry name" value="MAG_DAG_Lipase"/>
</dbReference>
<gene>
    <name evidence="5" type="ORF">GCM10011492_08220</name>
</gene>
<feature type="active site" description="Charge relay system" evidence="1">
    <location>
        <position position="224"/>
    </location>
</feature>
<name>A0A916SWM7_9MICO</name>
<dbReference type="AlphaFoldDB" id="A0A916SWM7"/>
<dbReference type="Pfam" id="PF12146">
    <property type="entry name" value="Hydrolase_4"/>
    <property type="match status" value="1"/>
</dbReference>
<evidence type="ECO:0000256" key="3">
    <source>
        <dbReference type="PIRSR" id="PIRSR017388-3"/>
    </source>
</evidence>
<dbReference type="EMBL" id="BMHI01000001">
    <property type="protein sequence ID" value="GGB20640.1"/>
    <property type="molecule type" value="Genomic_DNA"/>
</dbReference>
<dbReference type="InterPro" id="IPR029058">
    <property type="entry name" value="AB_hydrolase_fold"/>
</dbReference>
<reference evidence="5" key="2">
    <citation type="submission" date="2020-09" db="EMBL/GenBank/DDBJ databases">
        <authorList>
            <person name="Sun Q."/>
            <person name="Zhou Y."/>
        </authorList>
    </citation>
    <scope>NUCLEOTIDE SEQUENCE</scope>
    <source>
        <strain evidence="5">CGMCC 1.15085</strain>
    </source>
</reference>
<dbReference type="SUPFAM" id="SSF53474">
    <property type="entry name" value="alpha/beta-Hydrolases"/>
    <property type="match status" value="1"/>
</dbReference>
<proteinExistence type="predicted"/>
<sequence>MDVLPGAEPFAHDGSRTGVLVCHGFTGTPQSMLPIAQRCADEGYTVRLPRLPGHGTNWKDLNRTRWTDWWSAIDAAYAELERRCDRVIAIGLSMGGTLATLAAQTHPYGIQGLVLINPAYTMRDIRLKALPALQHVVPSIASIANDIKKPGSTELAYDRTPLKALQSQRQMWAQVTRDLPQVTQPLLLMHSPDDHVVPPECSALLLARVSSTDKTEILLTDSYHVATLDNDAPLIEDETVQFIQRVAERPV</sequence>
<dbReference type="Proteomes" id="UP000636793">
    <property type="component" value="Unassembled WGS sequence"/>
</dbReference>
<keyword evidence="6" id="KW-1185">Reference proteome</keyword>
<feature type="binding site" evidence="2">
    <location>
        <position position="25"/>
    </location>
    <ligand>
        <name>substrate</name>
    </ligand>
</feature>
<dbReference type="RefSeq" id="WP_188835637.1">
    <property type="nucleotide sequence ID" value="NZ_BMHI01000001.1"/>
</dbReference>
<reference evidence="5" key="1">
    <citation type="journal article" date="2014" name="Int. J. Syst. Evol. Microbiol.">
        <title>Complete genome sequence of Corynebacterium casei LMG S-19264T (=DSM 44701T), isolated from a smear-ripened cheese.</title>
        <authorList>
            <consortium name="US DOE Joint Genome Institute (JGI-PGF)"/>
            <person name="Walter F."/>
            <person name="Albersmeier A."/>
            <person name="Kalinowski J."/>
            <person name="Ruckert C."/>
        </authorList>
    </citation>
    <scope>NUCLEOTIDE SEQUENCE</scope>
    <source>
        <strain evidence="5">CGMCC 1.15085</strain>
    </source>
</reference>
<evidence type="ECO:0000313" key="5">
    <source>
        <dbReference type="EMBL" id="GGB20640.1"/>
    </source>
</evidence>
<feature type="active site" description="Charge relay system" evidence="1">
    <location>
        <position position="194"/>
    </location>
</feature>
<dbReference type="PANTHER" id="PTHR11614">
    <property type="entry name" value="PHOSPHOLIPASE-RELATED"/>
    <property type="match status" value="1"/>
</dbReference>
<protein>
    <submittedName>
        <fullName evidence="5">Esterase</fullName>
    </submittedName>
</protein>
<evidence type="ECO:0000256" key="2">
    <source>
        <dbReference type="PIRSR" id="PIRSR017388-2"/>
    </source>
</evidence>
<dbReference type="PIRSF" id="PIRSF017388">
    <property type="entry name" value="Esterase_lipase"/>
    <property type="match status" value="1"/>
</dbReference>
<dbReference type="GO" id="GO:0052689">
    <property type="term" value="F:carboxylic ester hydrolase activity"/>
    <property type="evidence" value="ECO:0007669"/>
    <property type="project" value="InterPro"/>
</dbReference>
<feature type="active site" description="Nucleophile" evidence="1">
    <location>
        <position position="93"/>
    </location>
</feature>